<dbReference type="AlphaFoldDB" id="A0AAD5QFG1"/>
<protein>
    <submittedName>
        <fullName evidence="1">Uncharacterized protein</fullName>
    </submittedName>
</protein>
<dbReference type="EMBL" id="JAHQIW010000321">
    <property type="protein sequence ID" value="KAJ1347499.1"/>
    <property type="molecule type" value="Genomic_DNA"/>
</dbReference>
<proteinExistence type="predicted"/>
<organism evidence="1 2">
    <name type="scientific">Parelaphostrongylus tenuis</name>
    <name type="common">Meningeal worm</name>
    <dbReference type="NCBI Taxonomy" id="148309"/>
    <lineage>
        <taxon>Eukaryota</taxon>
        <taxon>Metazoa</taxon>
        <taxon>Ecdysozoa</taxon>
        <taxon>Nematoda</taxon>
        <taxon>Chromadorea</taxon>
        <taxon>Rhabditida</taxon>
        <taxon>Rhabditina</taxon>
        <taxon>Rhabditomorpha</taxon>
        <taxon>Strongyloidea</taxon>
        <taxon>Metastrongylidae</taxon>
        <taxon>Parelaphostrongylus</taxon>
    </lineage>
</organism>
<reference evidence="1" key="1">
    <citation type="submission" date="2021-06" db="EMBL/GenBank/DDBJ databases">
        <title>Parelaphostrongylus tenuis whole genome reference sequence.</title>
        <authorList>
            <person name="Garwood T.J."/>
            <person name="Larsen P.A."/>
            <person name="Fountain-Jones N.M."/>
            <person name="Garbe J.R."/>
            <person name="Macchietto M.G."/>
            <person name="Kania S.A."/>
            <person name="Gerhold R.W."/>
            <person name="Richards J.E."/>
            <person name="Wolf T.M."/>
        </authorList>
    </citation>
    <scope>NUCLEOTIDE SEQUENCE</scope>
    <source>
        <strain evidence="1">MNPRO001-30</strain>
        <tissue evidence="1">Meninges</tissue>
    </source>
</reference>
<name>A0AAD5QFG1_PARTN</name>
<evidence type="ECO:0000313" key="2">
    <source>
        <dbReference type="Proteomes" id="UP001196413"/>
    </source>
</evidence>
<dbReference type="Proteomes" id="UP001196413">
    <property type="component" value="Unassembled WGS sequence"/>
</dbReference>
<comment type="caution">
    <text evidence="1">The sequence shown here is derived from an EMBL/GenBank/DDBJ whole genome shotgun (WGS) entry which is preliminary data.</text>
</comment>
<accession>A0AAD5QFG1</accession>
<evidence type="ECO:0000313" key="1">
    <source>
        <dbReference type="EMBL" id="KAJ1347499.1"/>
    </source>
</evidence>
<sequence length="127" mass="14469">MWTLRIFPHFNQVPFPYSNSKPSREWINIFRNKYFQPEYTAALADVLNSGCAYLSNHYRIASQRASQLLGHSFLCHPTIALYITPFIGVRPSNTPLSKSLRILQQSASSPTCSRGPAEQTLYGMKWA</sequence>
<keyword evidence="2" id="KW-1185">Reference proteome</keyword>
<gene>
    <name evidence="1" type="ORF">KIN20_002567</name>
</gene>